<evidence type="ECO:0000313" key="8">
    <source>
        <dbReference type="EMBL" id="PNW88231.1"/>
    </source>
</evidence>
<keyword evidence="4" id="KW-0479">Metal-binding</keyword>
<protein>
    <submittedName>
        <fullName evidence="8">Uncharacterized protein</fullName>
    </submittedName>
</protein>
<dbReference type="AlphaFoldDB" id="A8HPU2"/>
<organism evidence="8 9">
    <name type="scientific">Chlamydomonas reinhardtii</name>
    <name type="common">Chlamydomonas smithii</name>
    <dbReference type="NCBI Taxonomy" id="3055"/>
    <lineage>
        <taxon>Eukaryota</taxon>
        <taxon>Viridiplantae</taxon>
        <taxon>Chlorophyta</taxon>
        <taxon>core chlorophytes</taxon>
        <taxon>Chlorophyceae</taxon>
        <taxon>CS clade</taxon>
        <taxon>Chlamydomonadales</taxon>
        <taxon>Chlamydomonadaceae</taxon>
        <taxon>Chlamydomonas</taxon>
    </lineage>
</organism>
<keyword evidence="6" id="KW-0408">Iron</keyword>
<dbReference type="Gramene" id="PNW88231">
    <property type="protein sequence ID" value="PNW88231"/>
    <property type="gene ID" value="CHLRE_01g020350v5"/>
</dbReference>
<evidence type="ECO:0000256" key="5">
    <source>
        <dbReference type="ARBA" id="ARBA00022989"/>
    </source>
</evidence>
<dbReference type="Proteomes" id="UP000006906">
    <property type="component" value="Chromosome 1"/>
</dbReference>
<evidence type="ECO:0000256" key="3">
    <source>
        <dbReference type="ARBA" id="ARBA00022692"/>
    </source>
</evidence>
<reference evidence="8 9" key="1">
    <citation type="journal article" date="2007" name="Science">
        <title>The Chlamydomonas genome reveals the evolution of key animal and plant functions.</title>
        <authorList>
            <person name="Merchant S.S."/>
            <person name="Prochnik S.E."/>
            <person name="Vallon O."/>
            <person name="Harris E.H."/>
            <person name="Karpowicz S.J."/>
            <person name="Witman G.B."/>
            <person name="Terry A."/>
            <person name="Salamov A."/>
            <person name="Fritz-Laylin L.K."/>
            <person name="Marechal-Drouard L."/>
            <person name="Marshall W.F."/>
            <person name="Qu L.H."/>
            <person name="Nelson D.R."/>
            <person name="Sanderfoot A.A."/>
            <person name="Spalding M.H."/>
            <person name="Kapitonov V.V."/>
            <person name="Ren Q."/>
            <person name="Ferris P."/>
            <person name="Lindquist E."/>
            <person name="Shapiro H."/>
            <person name="Lucas S.M."/>
            <person name="Grimwood J."/>
            <person name="Schmutz J."/>
            <person name="Cardol P."/>
            <person name="Cerutti H."/>
            <person name="Chanfreau G."/>
            <person name="Chen C.L."/>
            <person name="Cognat V."/>
            <person name="Croft M.T."/>
            <person name="Dent R."/>
            <person name="Dutcher S."/>
            <person name="Fernandez E."/>
            <person name="Fukuzawa H."/>
            <person name="Gonzalez-Ballester D."/>
            <person name="Gonzalez-Halphen D."/>
            <person name="Hallmann A."/>
            <person name="Hanikenne M."/>
            <person name="Hippler M."/>
            <person name="Inwood W."/>
            <person name="Jabbari K."/>
            <person name="Kalanon M."/>
            <person name="Kuras R."/>
            <person name="Lefebvre P.A."/>
            <person name="Lemaire S.D."/>
            <person name="Lobanov A.V."/>
            <person name="Lohr M."/>
            <person name="Manuell A."/>
            <person name="Meier I."/>
            <person name="Mets L."/>
            <person name="Mittag M."/>
            <person name="Mittelmeier T."/>
            <person name="Moroney J.V."/>
            <person name="Moseley J."/>
            <person name="Napoli C."/>
            <person name="Nedelcu A.M."/>
            <person name="Niyogi K."/>
            <person name="Novoselov S.V."/>
            <person name="Paulsen I.T."/>
            <person name="Pazour G."/>
            <person name="Purton S."/>
            <person name="Ral J.P."/>
            <person name="Riano-Pachon D.M."/>
            <person name="Riekhof W."/>
            <person name="Rymarquis L."/>
            <person name="Schroda M."/>
            <person name="Stern D."/>
            <person name="Umen J."/>
            <person name="Willows R."/>
            <person name="Wilson N."/>
            <person name="Zimmer S.L."/>
            <person name="Allmer J."/>
            <person name="Balk J."/>
            <person name="Bisova K."/>
            <person name="Chen C.J."/>
            <person name="Elias M."/>
            <person name="Gendler K."/>
            <person name="Hauser C."/>
            <person name="Lamb M.R."/>
            <person name="Ledford H."/>
            <person name="Long J.C."/>
            <person name="Minagawa J."/>
            <person name="Page M.D."/>
            <person name="Pan J."/>
            <person name="Pootakham W."/>
            <person name="Roje S."/>
            <person name="Rose A."/>
            <person name="Stahlberg E."/>
            <person name="Terauchi A.M."/>
            <person name="Yang P."/>
            <person name="Ball S."/>
            <person name="Bowler C."/>
            <person name="Dieckmann C.L."/>
            <person name="Gladyshev V.N."/>
            <person name="Green P."/>
            <person name="Jorgensen R."/>
            <person name="Mayfield S."/>
            <person name="Mueller-Roeber B."/>
            <person name="Rajamani S."/>
            <person name="Sayre R.T."/>
            <person name="Brokstein P."/>
            <person name="Dubchak I."/>
            <person name="Goodstein D."/>
            <person name="Hornick L."/>
            <person name="Huang Y.W."/>
            <person name="Jhaveri J."/>
            <person name="Luo Y."/>
            <person name="Martinez D."/>
            <person name="Ngau W.C."/>
            <person name="Otillar B."/>
            <person name="Poliakov A."/>
            <person name="Porter A."/>
            <person name="Szajkowski L."/>
            <person name="Werner G."/>
            <person name="Zhou K."/>
            <person name="Grigoriev I.V."/>
            <person name="Rokhsar D.S."/>
            <person name="Grossman A.R."/>
        </authorList>
    </citation>
    <scope>NUCLEOTIDE SEQUENCE [LARGE SCALE GENOMIC DNA]</scope>
    <source>
        <strain evidence="9">CC-503</strain>
    </source>
</reference>
<gene>
    <name evidence="8" type="ORF">CHLRE_01g020350v5</name>
</gene>
<dbReference type="Gene3D" id="1.20.1300.10">
    <property type="entry name" value="Fumarate reductase/succinate dehydrogenase, transmembrane subunit"/>
    <property type="match status" value="1"/>
</dbReference>
<evidence type="ECO:0000256" key="7">
    <source>
        <dbReference type="ARBA" id="ARBA00023136"/>
    </source>
</evidence>
<evidence type="ECO:0000256" key="2">
    <source>
        <dbReference type="ARBA" id="ARBA00022617"/>
    </source>
</evidence>
<dbReference type="InterPro" id="IPR000701">
    <property type="entry name" value="SuccDH_FuR_B_TM-su"/>
</dbReference>
<dbReference type="KEGG" id="cre:CHLRE_01g020350v5"/>
<evidence type="ECO:0000313" key="9">
    <source>
        <dbReference type="Proteomes" id="UP000006906"/>
    </source>
</evidence>
<dbReference type="CDD" id="cd03499">
    <property type="entry name" value="SQR_TypeC_SdhC"/>
    <property type="match status" value="1"/>
</dbReference>
<proteinExistence type="predicted"/>
<dbReference type="InParanoid" id="A8HPU2"/>
<dbReference type="HOGENOM" id="CLU_1477183_0_0_1"/>
<dbReference type="GO" id="GO:0005739">
    <property type="term" value="C:mitochondrion"/>
    <property type="evidence" value="ECO:0007669"/>
    <property type="project" value="GOC"/>
</dbReference>
<dbReference type="GO" id="GO:0009055">
    <property type="term" value="F:electron transfer activity"/>
    <property type="evidence" value="ECO:0007669"/>
    <property type="project" value="InterPro"/>
</dbReference>
<keyword evidence="3" id="KW-0812">Transmembrane</keyword>
<evidence type="ECO:0000256" key="6">
    <source>
        <dbReference type="ARBA" id="ARBA00023004"/>
    </source>
</evidence>
<dbReference type="InterPro" id="IPR034804">
    <property type="entry name" value="SQR/QFR_C/D"/>
</dbReference>
<dbReference type="Pfam" id="PF01127">
    <property type="entry name" value="Sdh_cyt"/>
    <property type="match status" value="1"/>
</dbReference>
<dbReference type="GO" id="GO:0046872">
    <property type="term" value="F:metal ion binding"/>
    <property type="evidence" value="ECO:0007669"/>
    <property type="project" value="UniProtKB-KW"/>
</dbReference>
<evidence type="ECO:0000256" key="4">
    <source>
        <dbReference type="ARBA" id="ARBA00022723"/>
    </source>
</evidence>
<accession>A8HPU2</accession>
<dbReference type="InterPro" id="IPR014314">
    <property type="entry name" value="Succ_DH_cytb556"/>
</dbReference>
<keyword evidence="7" id="KW-0472">Membrane</keyword>
<dbReference type="OrthoDB" id="588261at2759"/>
<dbReference type="PANTHER" id="PTHR10978">
    <property type="entry name" value="SUCCINATE DEHYDROGENASE CYTOCHROME B560 SUBUNIT"/>
    <property type="match status" value="1"/>
</dbReference>
<keyword evidence="9" id="KW-1185">Reference proteome</keyword>
<name>A8HPU2_CHLRE</name>
<dbReference type="eggNOG" id="ENOG502S9YU">
    <property type="taxonomic scope" value="Eukaryota"/>
</dbReference>
<dbReference type="PANTHER" id="PTHR10978:SF5">
    <property type="entry name" value="SUCCINATE DEHYDROGENASE CYTOCHROME B560 SUBUNIT, MITOCHONDRIAL"/>
    <property type="match status" value="1"/>
</dbReference>
<keyword evidence="5" id="KW-1133">Transmembrane helix</keyword>
<comment type="subcellular location">
    <subcellularLocation>
        <location evidence="1">Membrane</location>
    </subcellularLocation>
</comment>
<sequence length="203" mass="21659">MQRSSRQAIALLRSPATQEAMQQLAASTSFGAQQFRFIGGDRVPEFWGKPSPYTGGTDFLGTPKNHLDLIKKRPLSPDVMEIDNKSAHYKFPLGALSSITNRVTGVALSVGFAGAGVFALRGSLDGVVAACAGSFLIGFPLKFLVSYAIIYHWLGGLRHIVWDVSKIGNQADRTSLLELPKVEMSSKVLLGASAALALIAAVL</sequence>
<dbReference type="ExpressionAtlas" id="A8HPU2">
    <property type="expression patterns" value="baseline"/>
</dbReference>
<dbReference type="GO" id="GO:0006121">
    <property type="term" value="P:mitochondrial electron transport, succinate to ubiquinone"/>
    <property type="evidence" value="ECO:0000318"/>
    <property type="project" value="GO_Central"/>
</dbReference>
<dbReference type="GO" id="GO:0006099">
    <property type="term" value="P:tricarboxylic acid cycle"/>
    <property type="evidence" value="ECO:0007669"/>
    <property type="project" value="InterPro"/>
</dbReference>
<evidence type="ECO:0000256" key="1">
    <source>
        <dbReference type="ARBA" id="ARBA00004370"/>
    </source>
</evidence>
<dbReference type="GO" id="GO:0045273">
    <property type="term" value="C:respiratory chain complex II (succinate dehydrogenase)"/>
    <property type="evidence" value="ECO:0000318"/>
    <property type="project" value="GO_Central"/>
</dbReference>
<dbReference type="RefSeq" id="XP_001689507.1">
    <property type="nucleotide sequence ID" value="XM_001689455.2"/>
</dbReference>
<dbReference type="SUPFAM" id="SSF81343">
    <property type="entry name" value="Fumarate reductase respiratory complex transmembrane subunits"/>
    <property type="match status" value="1"/>
</dbReference>
<dbReference type="EMBL" id="CM008962">
    <property type="protein sequence ID" value="PNW88231.1"/>
    <property type="molecule type" value="Genomic_DNA"/>
</dbReference>
<dbReference type="STRING" id="3055.A8HPU2"/>
<keyword evidence="2" id="KW-0349">Heme</keyword>
<dbReference type="PaxDb" id="3055-EDP09245"/>
<dbReference type="GeneID" id="5715192"/>